<dbReference type="KEGG" id="nwl:NWFMUON74_39000"/>
<dbReference type="Proteomes" id="UP000516173">
    <property type="component" value="Chromosome"/>
</dbReference>
<gene>
    <name evidence="2" type="ORF">NWFMUON74_39000</name>
</gene>
<evidence type="ECO:0000256" key="1">
    <source>
        <dbReference type="SAM" id="Phobius"/>
    </source>
</evidence>
<reference evidence="2 3" key="1">
    <citation type="submission" date="2020-08" db="EMBL/GenBank/DDBJ databases">
        <title>Genome Sequencing of Nocardia wallacei strain FMUON74 and assembly.</title>
        <authorList>
            <person name="Toyokawa M."/>
            <person name="Uesaka K."/>
        </authorList>
    </citation>
    <scope>NUCLEOTIDE SEQUENCE [LARGE SCALE GENOMIC DNA]</scope>
    <source>
        <strain evidence="2 3">FMUON74</strain>
    </source>
</reference>
<keyword evidence="3" id="KW-1185">Reference proteome</keyword>
<feature type="transmembrane region" description="Helical" evidence="1">
    <location>
        <begin position="85"/>
        <end position="106"/>
    </location>
</feature>
<dbReference type="PROSITE" id="PS51257">
    <property type="entry name" value="PROKAR_LIPOPROTEIN"/>
    <property type="match status" value="1"/>
</dbReference>
<dbReference type="AlphaFoldDB" id="A0A7G1KLU9"/>
<protein>
    <submittedName>
        <fullName evidence="2">Uncharacterized protein</fullName>
    </submittedName>
</protein>
<keyword evidence="1" id="KW-0812">Transmembrane</keyword>
<evidence type="ECO:0000313" key="2">
    <source>
        <dbReference type="EMBL" id="BCK56128.1"/>
    </source>
</evidence>
<accession>A0A7G1KLU9</accession>
<name>A0A7G1KLU9_9NOCA</name>
<keyword evidence="1" id="KW-1133">Transmembrane helix</keyword>
<proteinExistence type="predicted"/>
<keyword evidence="1" id="KW-0472">Membrane</keyword>
<dbReference type="EMBL" id="AP023396">
    <property type="protein sequence ID" value="BCK56128.1"/>
    <property type="molecule type" value="Genomic_DNA"/>
</dbReference>
<sequence>MSRATVSRTGGAYTRTPWAVATLSSCLGSPQCAAEFCKARDLVIEVCCSGSHYRHHREWRAAMTGMWSQLGQTVRKAMDDSAAMWRFVVCVIVLTAAAVAIIVAAAP</sequence>
<evidence type="ECO:0000313" key="3">
    <source>
        <dbReference type="Proteomes" id="UP000516173"/>
    </source>
</evidence>
<organism evidence="2 3">
    <name type="scientific">Nocardia wallacei</name>
    <dbReference type="NCBI Taxonomy" id="480035"/>
    <lineage>
        <taxon>Bacteria</taxon>
        <taxon>Bacillati</taxon>
        <taxon>Actinomycetota</taxon>
        <taxon>Actinomycetes</taxon>
        <taxon>Mycobacteriales</taxon>
        <taxon>Nocardiaceae</taxon>
        <taxon>Nocardia</taxon>
    </lineage>
</organism>